<evidence type="ECO:0000256" key="4">
    <source>
        <dbReference type="ARBA" id="ARBA00025211"/>
    </source>
</evidence>
<dbReference type="Gene3D" id="3.40.50.970">
    <property type="match status" value="1"/>
</dbReference>
<dbReference type="SUPFAM" id="SSF52518">
    <property type="entry name" value="Thiamin diphosphate-binding fold (THDP-binding)"/>
    <property type="match status" value="1"/>
</dbReference>
<evidence type="ECO:0000256" key="2">
    <source>
        <dbReference type="ARBA" id="ARBA00023002"/>
    </source>
</evidence>
<evidence type="ECO:0000259" key="6">
    <source>
        <dbReference type="Pfam" id="PF00676"/>
    </source>
</evidence>
<evidence type="ECO:0000256" key="3">
    <source>
        <dbReference type="ARBA" id="ARBA00023052"/>
    </source>
</evidence>
<evidence type="ECO:0000256" key="5">
    <source>
        <dbReference type="ARBA" id="ARBA00051231"/>
    </source>
</evidence>
<dbReference type="CDD" id="cd02000">
    <property type="entry name" value="TPP_E1_PDC_ADC_BCADC"/>
    <property type="match status" value="1"/>
</dbReference>
<dbReference type="PANTHER" id="PTHR11516">
    <property type="entry name" value="PYRUVATE DEHYDROGENASE E1 COMPONENT, ALPHA SUBUNIT BACTERIAL AND ORGANELLAR"/>
    <property type="match status" value="1"/>
</dbReference>
<dbReference type="InterPro" id="IPR029061">
    <property type="entry name" value="THDP-binding"/>
</dbReference>
<feature type="domain" description="Dehydrogenase E1 component" evidence="6">
    <location>
        <begin position="20"/>
        <end position="277"/>
    </location>
</feature>
<comment type="function">
    <text evidence="4">The pyruvate dehydrogenase complex catalyzes the overall conversion of pyruvate to acetyl-CoA and CO(2). It contains multiple copies of three enzymatic components: pyruvate dehydrogenase (E1), dihydrolipoamide acetyltransferase (E2) and lipoamide dehydrogenase (E3).</text>
</comment>
<reference evidence="7" key="1">
    <citation type="submission" date="2021-04" db="EMBL/GenBank/DDBJ databases">
        <authorList>
            <person name="Zhang D.-C."/>
        </authorList>
    </citation>
    <scope>NUCLEOTIDE SEQUENCE</scope>
    <source>
        <strain evidence="7">CGMCC 1.15697</strain>
    </source>
</reference>
<dbReference type="RefSeq" id="WP_210683140.1">
    <property type="nucleotide sequence ID" value="NZ_JAGMWN010000009.1"/>
</dbReference>
<organism evidence="7 8">
    <name type="scientific">Marivibrio halodurans</name>
    <dbReference type="NCBI Taxonomy" id="2039722"/>
    <lineage>
        <taxon>Bacteria</taxon>
        <taxon>Pseudomonadati</taxon>
        <taxon>Pseudomonadota</taxon>
        <taxon>Alphaproteobacteria</taxon>
        <taxon>Rhodospirillales</taxon>
        <taxon>Rhodospirillaceae</taxon>
        <taxon>Marivibrio</taxon>
    </lineage>
</organism>
<accession>A0A8J7SAM5</accession>
<comment type="catalytic activity">
    <reaction evidence="5">
        <text>N(6)-[(R)-lipoyl]-L-lysyl-[protein] + pyruvate + H(+) = N(6)-[(R)-S(8)-acetyldihydrolipoyl]-L-lysyl-[protein] + CO2</text>
        <dbReference type="Rhea" id="RHEA:19189"/>
        <dbReference type="Rhea" id="RHEA-COMP:10474"/>
        <dbReference type="Rhea" id="RHEA-COMP:10478"/>
        <dbReference type="ChEBI" id="CHEBI:15361"/>
        <dbReference type="ChEBI" id="CHEBI:15378"/>
        <dbReference type="ChEBI" id="CHEBI:16526"/>
        <dbReference type="ChEBI" id="CHEBI:83099"/>
        <dbReference type="ChEBI" id="CHEBI:83111"/>
        <dbReference type="EC" id="1.2.4.1"/>
    </reaction>
</comment>
<comment type="cofactor">
    <cofactor evidence="1">
        <name>thiamine diphosphate</name>
        <dbReference type="ChEBI" id="CHEBI:58937"/>
    </cofactor>
</comment>
<proteinExistence type="predicted"/>
<dbReference type="EMBL" id="JAGMWN010000009">
    <property type="protein sequence ID" value="MBP5858547.1"/>
    <property type="molecule type" value="Genomic_DNA"/>
</dbReference>
<evidence type="ECO:0000313" key="7">
    <source>
        <dbReference type="EMBL" id="MBP5858547.1"/>
    </source>
</evidence>
<sequence>MIAPIRLRGRSLDARDFLTAMQTIRGVELALQEASVARAVEGPLHVSLGEEAVAVGLVAAMDPRDVLLSNHRGHGHALAMGLDVATVIAEVVGHPDGFAGGRGGSMHIFDPESGFLGTNGIVGGNAGVAVGTSLALQLEGDRRVAVVVFGDGAMGTGIVYESINLAALWKLPVVFVCENNGYAEMTPTSVHLSSAPSERARGFGLTSMEIDGTDVEKVATGMRAAIETAREGEPVFVEAVCFRFGGHYAADPARYRPKGEDDDWRSTRCPIALHGRRQDIPDAALDDAVETVRAEAAELVAGYAA</sequence>
<dbReference type="AlphaFoldDB" id="A0A8J7SAM5"/>
<evidence type="ECO:0000256" key="1">
    <source>
        <dbReference type="ARBA" id="ARBA00001964"/>
    </source>
</evidence>
<dbReference type="InterPro" id="IPR050642">
    <property type="entry name" value="PDH_E1_Alpha_Subunit"/>
</dbReference>
<keyword evidence="8" id="KW-1185">Reference proteome</keyword>
<protein>
    <submittedName>
        <fullName evidence="7">Thiamine pyrophosphate-dependent dehydrogenase E1 component subunit alpha</fullName>
    </submittedName>
</protein>
<name>A0A8J7SAM5_9PROT</name>
<dbReference type="GO" id="GO:0004739">
    <property type="term" value="F:pyruvate dehydrogenase (acetyl-transferring) activity"/>
    <property type="evidence" value="ECO:0007669"/>
    <property type="project" value="UniProtKB-EC"/>
</dbReference>
<keyword evidence="3" id="KW-0786">Thiamine pyrophosphate</keyword>
<evidence type="ECO:0000313" key="8">
    <source>
        <dbReference type="Proteomes" id="UP000672602"/>
    </source>
</evidence>
<keyword evidence="2" id="KW-0560">Oxidoreductase</keyword>
<gene>
    <name evidence="7" type="ORF">KAJ83_16110</name>
</gene>
<dbReference type="Pfam" id="PF00676">
    <property type="entry name" value="E1_dh"/>
    <property type="match status" value="1"/>
</dbReference>
<dbReference type="Proteomes" id="UP000672602">
    <property type="component" value="Unassembled WGS sequence"/>
</dbReference>
<dbReference type="GO" id="GO:0006086">
    <property type="term" value="P:pyruvate decarboxylation to acetyl-CoA"/>
    <property type="evidence" value="ECO:0007669"/>
    <property type="project" value="TreeGrafter"/>
</dbReference>
<comment type="caution">
    <text evidence="7">The sequence shown here is derived from an EMBL/GenBank/DDBJ whole genome shotgun (WGS) entry which is preliminary data.</text>
</comment>
<dbReference type="InterPro" id="IPR001017">
    <property type="entry name" value="DH_E1"/>
</dbReference>
<dbReference type="PANTHER" id="PTHR11516:SF60">
    <property type="entry name" value="PYRUVATE DEHYDROGENASE E1 COMPONENT SUBUNIT ALPHA"/>
    <property type="match status" value="1"/>
</dbReference>